<feature type="binding site" evidence="17">
    <location>
        <begin position="392"/>
        <end position="396"/>
    </location>
    <ligand>
        <name>AMP</name>
        <dbReference type="ChEBI" id="CHEBI:456215"/>
    </ligand>
</feature>
<dbReference type="CDD" id="cd01171">
    <property type="entry name" value="YXKO-related"/>
    <property type="match status" value="1"/>
</dbReference>
<evidence type="ECO:0000256" key="1">
    <source>
        <dbReference type="ARBA" id="ARBA00000013"/>
    </source>
</evidence>
<dbReference type="InterPro" id="IPR036652">
    <property type="entry name" value="YjeF_N_dom_sf"/>
</dbReference>
<dbReference type="SUPFAM" id="SSF53613">
    <property type="entry name" value="Ribokinase-like"/>
    <property type="match status" value="1"/>
</dbReference>
<dbReference type="EC" id="5.1.99.6" evidence="19"/>
<feature type="domain" description="YjeF N-terminal" evidence="21">
    <location>
        <begin position="9"/>
        <end position="211"/>
    </location>
</feature>
<comment type="function">
    <text evidence="18">Catalyzes the epimerization of the S- and R-forms of NAD(P)HX, a damaged form of NAD(P)H that is a result of enzymatic or heat-dependent hydration. This is a prerequisite for the S-specific NAD(P)H-hydrate dehydratase to allow the repair of both epimers of NAD(P)HX.</text>
</comment>
<evidence type="ECO:0000256" key="16">
    <source>
        <dbReference type="ARBA" id="ARBA00049209"/>
    </source>
</evidence>
<dbReference type="RefSeq" id="WP_200282420.1">
    <property type="nucleotide sequence ID" value="NZ_JAENII010000015.1"/>
</dbReference>
<feature type="binding site" evidence="18">
    <location>
        <position position="156"/>
    </location>
    <ligand>
        <name>K(+)</name>
        <dbReference type="ChEBI" id="CHEBI:29103"/>
    </ligand>
</feature>
<dbReference type="AlphaFoldDB" id="A0A934VHF8"/>
<feature type="binding site" evidence="17">
    <location>
        <position position="307"/>
    </location>
    <ligand>
        <name>(6S)-NADPHX</name>
        <dbReference type="ChEBI" id="CHEBI:64076"/>
    </ligand>
</feature>
<comment type="catalytic activity">
    <reaction evidence="15 17 19">
        <text>(6S)-NADHX + ADP = AMP + phosphate + NADH + H(+)</text>
        <dbReference type="Rhea" id="RHEA:32223"/>
        <dbReference type="ChEBI" id="CHEBI:15378"/>
        <dbReference type="ChEBI" id="CHEBI:43474"/>
        <dbReference type="ChEBI" id="CHEBI:57945"/>
        <dbReference type="ChEBI" id="CHEBI:64074"/>
        <dbReference type="ChEBI" id="CHEBI:456215"/>
        <dbReference type="ChEBI" id="CHEBI:456216"/>
        <dbReference type="EC" id="4.2.1.136"/>
    </reaction>
</comment>
<comment type="caution">
    <text evidence="18">Lacks conserved residue(s) required for the propagation of feature annotation.</text>
</comment>
<feature type="binding site" evidence="18">
    <location>
        <begin position="120"/>
        <end position="126"/>
    </location>
    <ligand>
        <name>(6S)-NADPHX</name>
        <dbReference type="ChEBI" id="CHEBI:64076"/>
    </ligand>
</feature>
<dbReference type="Pfam" id="PF01256">
    <property type="entry name" value="Carb_kinase"/>
    <property type="match status" value="1"/>
</dbReference>
<evidence type="ECO:0000256" key="2">
    <source>
        <dbReference type="ARBA" id="ARBA00000909"/>
    </source>
</evidence>
<accession>A0A934VHF8</accession>
<dbReference type="PANTHER" id="PTHR12592">
    <property type="entry name" value="ATP-DEPENDENT (S)-NAD(P)H-HYDRATE DEHYDRATASE FAMILY MEMBER"/>
    <property type="match status" value="1"/>
</dbReference>
<keyword evidence="13" id="KW-0511">Multifunctional enzyme</keyword>
<comment type="subunit">
    <text evidence="17">Homotetramer.</text>
</comment>
<comment type="function">
    <text evidence="17">Catalyzes the dehydration of the S-form of NAD(P)HX at the expense of ADP, which is converted to AMP. Together with NAD(P)HX epimerase, which catalyzes the epimerization of the S- and R-forms, the enzyme allows the repair of both epimers of NAD(P)HX, a damaged form of NAD(P)H that is a result of enzymatic or heat-dependent hydration.</text>
</comment>
<evidence type="ECO:0000256" key="8">
    <source>
        <dbReference type="ARBA" id="ARBA00022857"/>
    </source>
</evidence>
<dbReference type="GO" id="GO:0046872">
    <property type="term" value="F:metal ion binding"/>
    <property type="evidence" value="ECO:0007669"/>
    <property type="project" value="UniProtKB-UniRule"/>
</dbReference>
<comment type="function">
    <text evidence="14 19">Bifunctional enzyme that catalyzes the epimerization of the S- and R-forms of NAD(P)HX and the dehydration of the S-form of NAD(P)HX at the expense of ADP, which is converted to AMP. This allows the repair of both epimers of NAD(P)HX, a damaged form of NAD(P)H that is a result of enzymatic or heat-dependent hydration.</text>
</comment>
<evidence type="ECO:0000256" key="7">
    <source>
        <dbReference type="ARBA" id="ARBA00022840"/>
    </source>
</evidence>
<dbReference type="GO" id="GO:0046496">
    <property type="term" value="P:nicotinamide nucleotide metabolic process"/>
    <property type="evidence" value="ECO:0007669"/>
    <property type="project" value="UniProtKB-UniRule"/>
</dbReference>
<dbReference type="GO" id="GO:0052855">
    <property type="term" value="F:ADP-dependent NAD(P)H-hydrate dehydratase activity"/>
    <property type="evidence" value="ECO:0007669"/>
    <property type="project" value="UniProtKB-UniRule"/>
</dbReference>
<comment type="caution">
    <text evidence="22">The sequence shown here is derived from an EMBL/GenBank/DDBJ whole genome shotgun (WGS) entry which is preliminary data.</text>
</comment>
<evidence type="ECO:0000256" key="11">
    <source>
        <dbReference type="ARBA" id="ARBA00023235"/>
    </source>
</evidence>
<dbReference type="GO" id="GO:0005524">
    <property type="term" value="F:ATP binding"/>
    <property type="evidence" value="ECO:0007669"/>
    <property type="project" value="UniProtKB-UniRule"/>
</dbReference>
<comment type="catalytic activity">
    <reaction evidence="1 18 19">
        <text>(6R)-NADHX = (6S)-NADHX</text>
        <dbReference type="Rhea" id="RHEA:32215"/>
        <dbReference type="ChEBI" id="CHEBI:64074"/>
        <dbReference type="ChEBI" id="CHEBI:64075"/>
        <dbReference type="EC" id="5.1.99.6"/>
    </reaction>
</comment>
<dbReference type="InterPro" id="IPR004443">
    <property type="entry name" value="YjeF_N_dom"/>
</dbReference>
<dbReference type="PROSITE" id="PS51383">
    <property type="entry name" value="YJEF_C_3"/>
    <property type="match status" value="1"/>
</dbReference>
<dbReference type="EMBL" id="JAENII010000015">
    <property type="protein sequence ID" value="MBK1828620.1"/>
    <property type="molecule type" value="Genomic_DNA"/>
</dbReference>
<comment type="similarity">
    <text evidence="18">Belongs to the NnrE/AIBP family.</text>
</comment>
<feature type="binding site" evidence="17">
    <location>
        <position position="421"/>
    </location>
    <ligand>
        <name>AMP</name>
        <dbReference type="ChEBI" id="CHEBI:456215"/>
    </ligand>
</feature>
<keyword evidence="8 17" id="KW-0521">NADP</keyword>
<keyword evidence="10 17" id="KW-0520">NAD</keyword>
<evidence type="ECO:0000256" key="3">
    <source>
        <dbReference type="ARBA" id="ARBA00006001"/>
    </source>
</evidence>
<dbReference type="HAMAP" id="MF_01965">
    <property type="entry name" value="NADHX_dehydratase"/>
    <property type="match status" value="1"/>
</dbReference>
<dbReference type="NCBIfam" id="TIGR00196">
    <property type="entry name" value="yjeF_cterm"/>
    <property type="match status" value="1"/>
</dbReference>
<evidence type="ECO:0000256" key="13">
    <source>
        <dbReference type="ARBA" id="ARBA00023268"/>
    </source>
</evidence>
<comment type="catalytic activity">
    <reaction evidence="16 17 19">
        <text>(6S)-NADPHX + ADP = AMP + phosphate + NADPH + H(+)</text>
        <dbReference type="Rhea" id="RHEA:32235"/>
        <dbReference type="ChEBI" id="CHEBI:15378"/>
        <dbReference type="ChEBI" id="CHEBI:43474"/>
        <dbReference type="ChEBI" id="CHEBI:57783"/>
        <dbReference type="ChEBI" id="CHEBI:64076"/>
        <dbReference type="ChEBI" id="CHEBI:456215"/>
        <dbReference type="ChEBI" id="CHEBI:456216"/>
        <dbReference type="EC" id="4.2.1.136"/>
    </reaction>
</comment>
<comment type="cofactor">
    <cofactor evidence="18 19">
        <name>K(+)</name>
        <dbReference type="ChEBI" id="CHEBI:29103"/>
    </cofactor>
    <text evidence="18 19">Binds 1 potassium ion per subunit.</text>
</comment>
<feature type="binding site" evidence="17">
    <location>
        <position position="358"/>
    </location>
    <ligand>
        <name>(6S)-NADPHX</name>
        <dbReference type="ChEBI" id="CHEBI:64076"/>
    </ligand>
</feature>
<evidence type="ECO:0000256" key="12">
    <source>
        <dbReference type="ARBA" id="ARBA00023239"/>
    </source>
</evidence>
<keyword evidence="12 17" id="KW-0456">Lyase</keyword>
<reference evidence="22" key="1">
    <citation type="submission" date="2021-01" db="EMBL/GenBank/DDBJ databases">
        <title>Modified the classification status of verrucomicrobia.</title>
        <authorList>
            <person name="Feng X."/>
        </authorList>
    </citation>
    <scope>NUCLEOTIDE SEQUENCE</scope>
    <source>
        <strain evidence="22">KCTC 22201</strain>
    </source>
</reference>
<feature type="binding site" evidence="18">
    <location>
        <position position="57"/>
    </location>
    <ligand>
        <name>K(+)</name>
        <dbReference type="ChEBI" id="CHEBI:29103"/>
    </ligand>
</feature>
<evidence type="ECO:0000259" key="20">
    <source>
        <dbReference type="PROSITE" id="PS51383"/>
    </source>
</evidence>
<dbReference type="InterPro" id="IPR030677">
    <property type="entry name" value="Nnr"/>
</dbReference>
<gene>
    <name evidence="18" type="primary">nnrE</name>
    <name evidence="17" type="synonym">nnrD</name>
    <name evidence="22" type="ORF">JIN81_16425</name>
</gene>
<comment type="cofactor">
    <cofactor evidence="17">
        <name>Mg(2+)</name>
        <dbReference type="ChEBI" id="CHEBI:18420"/>
    </cofactor>
</comment>
<proteinExistence type="inferred from homology"/>
<comment type="similarity">
    <text evidence="4 19">In the C-terminal section; belongs to the NnrD/CARKD family.</text>
</comment>
<keyword evidence="11 18" id="KW-0413">Isomerase</keyword>
<evidence type="ECO:0000256" key="14">
    <source>
        <dbReference type="ARBA" id="ARBA00025153"/>
    </source>
</evidence>
<protein>
    <recommendedName>
        <fullName evidence="19">Bifunctional NAD(P)H-hydrate repair enzyme</fullName>
    </recommendedName>
    <alternativeName>
        <fullName evidence="19">Nicotinamide nucleotide repair protein</fullName>
    </alternativeName>
    <domain>
        <recommendedName>
            <fullName evidence="19">ADP-dependent (S)-NAD(P)H-hydrate dehydratase</fullName>
            <ecNumber evidence="19">4.2.1.136</ecNumber>
        </recommendedName>
        <alternativeName>
            <fullName evidence="19">ADP-dependent NAD(P)HX dehydratase</fullName>
        </alternativeName>
    </domain>
    <domain>
        <recommendedName>
            <fullName evidence="19">NAD(P)H-hydrate epimerase</fullName>
            <ecNumber evidence="19">5.1.99.6</ecNumber>
        </recommendedName>
    </domain>
</protein>
<comment type="catalytic activity">
    <reaction evidence="2 18 19">
        <text>(6R)-NADPHX = (6S)-NADPHX</text>
        <dbReference type="Rhea" id="RHEA:32227"/>
        <dbReference type="ChEBI" id="CHEBI:64076"/>
        <dbReference type="ChEBI" id="CHEBI:64077"/>
        <dbReference type="EC" id="5.1.99.6"/>
    </reaction>
</comment>
<dbReference type="PROSITE" id="PS51385">
    <property type="entry name" value="YJEF_N"/>
    <property type="match status" value="1"/>
</dbReference>
<feature type="binding site" evidence="17">
    <location>
        <position position="250"/>
    </location>
    <ligand>
        <name>(6S)-NADPHX</name>
        <dbReference type="ChEBI" id="CHEBI:64076"/>
    </ligand>
</feature>
<keyword evidence="23" id="KW-1185">Reference proteome</keyword>
<keyword evidence="9 18" id="KW-0630">Potassium</keyword>
<dbReference type="InterPro" id="IPR029056">
    <property type="entry name" value="Ribokinase-like"/>
</dbReference>
<dbReference type="NCBIfam" id="TIGR00197">
    <property type="entry name" value="yjeF_nterm"/>
    <property type="match status" value="1"/>
</dbReference>
<dbReference type="Pfam" id="PF03853">
    <property type="entry name" value="YjeF_N"/>
    <property type="match status" value="1"/>
</dbReference>
<dbReference type="EC" id="4.2.1.136" evidence="19"/>
<evidence type="ECO:0000256" key="5">
    <source>
        <dbReference type="ARBA" id="ARBA00022723"/>
    </source>
</evidence>
<dbReference type="HAMAP" id="MF_01966">
    <property type="entry name" value="NADHX_epimerase"/>
    <property type="match status" value="1"/>
</dbReference>
<evidence type="ECO:0000256" key="4">
    <source>
        <dbReference type="ARBA" id="ARBA00009524"/>
    </source>
</evidence>
<sequence>MSAVTASQMRQLEDQAFSRGIEAGSLMDEAGKGLARWLLDHFPQPGRAIAFIGKGKNGGDALVVLDQLRRAGWTIALRASHPTHEWTTLARQRLRRLGIEPDQGLPAGPGPLILLDGLLGIGARGALREPLDALAEEMSRLRNQAGGIVVAIDLPSGLNADDGSSGGLVADITLTLGAPKIGLLQDVAARYCGRLGLIPLAGLPMPDQPGLELTTPALLSHLSTPRPHDFHKGDAGRVRILAGSPGMSGAATLASHGALRAGAGLITLFLDPENPATPLPEVMTKRLSKRIPALFEDRCDARVIGPGLGRLTAPQAEALLEGLAQDTTPTVLDADALNLLAGSDRLDLLRSHHLITPHPGEFARLAPDLAGLLREEAATRFVDRHPCTLLLKGTRTLIATAGRNPRINPTGHAGMASGGQGDVLSGVCGALLAGGLCPLDAGSWAAWLCGRAAERAITHGGESEESCTATHTIDHLGGAFRDWREQRR</sequence>
<keyword evidence="6 17" id="KW-0547">Nucleotide-binding</keyword>
<evidence type="ECO:0000256" key="9">
    <source>
        <dbReference type="ARBA" id="ARBA00022958"/>
    </source>
</evidence>
<dbReference type="Proteomes" id="UP000658278">
    <property type="component" value="Unassembled WGS sequence"/>
</dbReference>
<evidence type="ECO:0000256" key="10">
    <source>
        <dbReference type="ARBA" id="ARBA00023027"/>
    </source>
</evidence>
<dbReference type="Gene3D" id="3.40.50.10260">
    <property type="entry name" value="YjeF N-terminal domain"/>
    <property type="match status" value="1"/>
</dbReference>
<dbReference type="SUPFAM" id="SSF64153">
    <property type="entry name" value="YjeF N-terminal domain-like"/>
    <property type="match status" value="1"/>
</dbReference>
<dbReference type="InterPro" id="IPR000631">
    <property type="entry name" value="CARKD"/>
</dbReference>
<dbReference type="GO" id="GO:0110051">
    <property type="term" value="P:metabolite repair"/>
    <property type="evidence" value="ECO:0007669"/>
    <property type="project" value="TreeGrafter"/>
</dbReference>
<evidence type="ECO:0000256" key="19">
    <source>
        <dbReference type="PIRNR" id="PIRNR017184"/>
    </source>
</evidence>
<comment type="similarity">
    <text evidence="17">Belongs to the NnrD/CARKD family.</text>
</comment>
<name>A0A934VHF8_9BACT</name>
<evidence type="ECO:0000256" key="6">
    <source>
        <dbReference type="ARBA" id="ARBA00022741"/>
    </source>
</evidence>
<evidence type="ECO:0000313" key="23">
    <source>
        <dbReference type="Proteomes" id="UP000658278"/>
    </source>
</evidence>
<evidence type="ECO:0000259" key="21">
    <source>
        <dbReference type="PROSITE" id="PS51385"/>
    </source>
</evidence>
<feature type="binding site" evidence="17">
    <location>
        <position position="422"/>
    </location>
    <ligand>
        <name>(6S)-NADPHX</name>
        <dbReference type="ChEBI" id="CHEBI:64076"/>
    </ligand>
</feature>
<dbReference type="Gene3D" id="3.40.1190.20">
    <property type="match status" value="1"/>
</dbReference>
<feature type="domain" description="YjeF C-terminal" evidence="20">
    <location>
        <begin position="215"/>
        <end position="483"/>
    </location>
</feature>
<evidence type="ECO:0000256" key="18">
    <source>
        <dbReference type="HAMAP-Rule" id="MF_01966"/>
    </source>
</evidence>
<dbReference type="PANTHER" id="PTHR12592:SF0">
    <property type="entry name" value="ATP-DEPENDENT (S)-NAD(P)H-HYDRATE DEHYDRATASE"/>
    <property type="match status" value="1"/>
</dbReference>
<dbReference type="PIRSF" id="PIRSF017184">
    <property type="entry name" value="Nnr"/>
    <property type="match status" value="1"/>
</dbReference>
<feature type="binding site" evidence="18">
    <location>
        <position position="153"/>
    </location>
    <ligand>
        <name>(6S)-NADPHX</name>
        <dbReference type="ChEBI" id="CHEBI:64076"/>
    </ligand>
</feature>
<keyword evidence="5 18" id="KW-0479">Metal-binding</keyword>
<evidence type="ECO:0000256" key="17">
    <source>
        <dbReference type="HAMAP-Rule" id="MF_01965"/>
    </source>
</evidence>
<evidence type="ECO:0000313" key="22">
    <source>
        <dbReference type="EMBL" id="MBK1828620.1"/>
    </source>
</evidence>
<feature type="binding site" evidence="18">
    <location>
        <begin position="56"/>
        <end position="60"/>
    </location>
    <ligand>
        <name>(6S)-NADPHX</name>
        <dbReference type="ChEBI" id="CHEBI:64076"/>
    </ligand>
</feature>
<feature type="binding site" evidence="18">
    <location>
        <position position="116"/>
    </location>
    <ligand>
        <name>K(+)</name>
        <dbReference type="ChEBI" id="CHEBI:29103"/>
    </ligand>
</feature>
<keyword evidence="7 17" id="KW-0067">ATP-binding</keyword>
<dbReference type="GO" id="GO:0052856">
    <property type="term" value="F:NAD(P)HX epimerase activity"/>
    <property type="evidence" value="ECO:0007669"/>
    <property type="project" value="UniProtKB-UniRule"/>
</dbReference>
<organism evidence="22 23">
    <name type="scientific">Haloferula rosea</name>
    <dbReference type="NCBI Taxonomy" id="490093"/>
    <lineage>
        <taxon>Bacteria</taxon>
        <taxon>Pseudomonadati</taxon>
        <taxon>Verrucomicrobiota</taxon>
        <taxon>Verrucomicrobiia</taxon>
        <taxon>Verrucomicrobiales</taxon>
        <taxon>Verrucomicrobiaceae</taxon>
        <taxon>Haloferula</taxon>
    </lineage>
</organism>
<comment type="similarity">
    <text evidence="3 19">In the N-terminal section; belongs to the NnrE/AIBP family.</text>
</comment>
<evidence type="ECO:0000256" key="15">
    <source>
        <dbReference type="ARBA" id="ARBA00048238"/>
    </source>
</evidence>